<gene>
    <name evidence="1" type="ORF">ALQ44_01357</name>
</gene>
<sequence length="327" mass="37365">MVTEFSFDTDFFDSQALTTPGQSAAHDSILQLWRDHGVLVLTPEKYEPAISLIKKFPTKYQQRWREAFQDNRTLLVNQDWGDFCDYNNFNELTKLCSIFKTGVAEDEIGKILSGTDDATIFCSKTGFELLGAGAISESLNFKASRLAGSNEIKFGTLANEIWSEKIEPLAKYTKNITIIDRYCFTRIRETLNRGSINSGVLSVLKMLSSTNRKFNVKIISGAGEKGSDAYNEIVNYFDRNIVNYGPVRRGLNSLTLISNHDNFFRDYAHERFIRFDMHVCEIGLGLQVFESYPSPMTKFSLKYISDTLFAEREKLSSKEILWREFPV</sequence>
<protein>
    <submittedName>
        <fullName evidence="1">Uncharacterized protein</fullName>
    </submittedName>
</protein>
<accession>A0A2V4PRL1</accession>
<dbReference type="RefSeq" id="WP_003341675.1">
    <property type="nucleotide sequence ID" value="NZ_QJTX01000005.1"/>
</dbReference>
<organism evidence="1 2">
    <name type="scientific">Pseudomonas syringae pv. pisi</name>
    <dbReference type="NCBI Taxonomy" id="59510"/>
    <lineage>
        <taxon>Bacteria</taxon>
        <taxon>Pseudomonadati</taxon>
        <taxon>Pseudomonadota</taxon>
        <taxon>Gammaproteobacteria</taxon>
        <taxon>Pseudomonadales</taxon>
        <taxon>Pseudomonadaceae</taxon>
        <taxon>Pseudomonas</taxon>
        <taxon>Pseudomonas syringae</taxon>
    </lineage>
</organism>
<evidence type="ECO:0000313" key="1">
    <source>
        <dbReference type="EMBL" id="RMO32611.1"/>
    </source>
</evidence>
<comment type="caution">
    <text evidence="1">The sequence shown here is derived from an EMBL/GenBank/DDBJ whole genome shotgun (WGS) entry which is preliminary data.</text>
</comment>
<dbReference type="EMBL" id="RBPQ01000037">
    <property type="protein sequence ID" value="RMO32611.1"/>
    <property type="molecule type" value="Genomic_DNA"/>
</dbReference>
<dbReference type="Proteomes" id="UP000276886">
    <property type="component" value="Unassembled WGS sequence"/>
</dbReference>
<dbReference type="AlphaFoldDB" id="A0A2V4PRL1"/>
<evidence type="ECO:0000313" key="2">
    <source>
        <dbReference type="Proteomes" id="UP000276886"/>
    </source>
</evidence>
<proteinExistence type="predicted"/>
<reference evidence="1 2" key="1">
    <citation type="submission" date="2018-08" db="EMBL/GenBank/DDBJ databases">
        <title>Recombination of ecologically and evolutionarily significant loci maintains genetic cohesion in the Pseudomonas syringae species complex.</title>
        <authorList>
            <person name="Dillon M."/>
            <person name="Thakur S."/>
            <person name="Almeida R.N.D."/>
            <person name="Weir B.S."/>
            <person name="Guttman D.S."/>
        </authorList>
    </citation>
    <scope>NUCLEOTIDE SEQUENCE [LARGE SCALE GENOMIC DNA]</scope>
    <source>
        <strain evidence="1 2">ICMP 2788</strain>
    </source>
</reference>
<name>A0A2V4PRL1_PSESJ</name>